<proteinExistence type="predicted"/>
<dbReference type="Proteomes" id="UP001228049">
    <property type="component" value="Unassembled WGS sequence"/>
</dbReference>
<protein>
    <submittedName>
        <fullName evidence="1">Pyruvate dehydrogenase E1 component</fullName>
    </submittedName>
</protein>
<evidence type="ECO:0000313" key="2">
    <source>
        <dbReference type="Proteomes" id="UP001228049"/>
    </source>
</evidence>
<reference evidence="1" key="1">
    <citation type="submission" date="2023-04" db="EMBL/GenBank/DDBJ databases">
        <title>Chromosome-level genome of Chaenocephalus aceratus.</title>
        <authorList>
            <person name="Park H."/>
        </authorList>
    </citation>
    <scope>NUCLEOTIDE SEQUENCE</scope>
    <source>
        <strain evidence="1">DE</strain>
        <tissue evidence="1">Muscle</tissue>
    </source>
</reference>
<dbReference type="EMBL" id="JASDAP010000007">
    <property type="protein sequence ID" value="KAK1900132.1"/>
    <property type="molecule type" value="Genomic_DNA"/>
</dbReference>
<keyword evidence="2" id="KW-1185">Reference proteome</keyword>
<organism evidence="1 2">
    <name type="scientific">Dissostichus eleginoides</name>
    <name type="common">Patagonian toothfish</name>
    <name type="synonym">Dissostichus amissus</name>
    <dbReference type="NCBI Taxonomy" id="100907"/>
    <lineage>
        <taxon>Eukaryota</taxon>
        <taxon>Metazoa</taxon>
        <taxon>Chordata</taxon>
        <taxon>Craniata</taxon>
        <taxon>Vertebrata</taxon>
        <taxon>Euteleostomi</taxon>
        <taxon>Actinopterygii</taxon>
        <taxon>Neopterygii</taxon>
        <taxon>Teleostei</taxon>
        <taxon>Neoteleostei</taxon>
        <taxon>Acanthomorphata</taxon>
        <taxon>Eupercaria</taxon>
        <taxon>Perciformes</taxon>
        <taxon>Notothenioidei</taxon>
        <taxon>Nototheniidae</taxon>
        <taxon>Dissostichus</taxon>
    </lineage>
</organism>
<evidence type="ECO:0000313" key="1">
    <source>
        <dbReference type="EMBL" id="KAK1900132.1"/>
    </source>
</evidence>
<gene>
    <name evidence="1" type="ORF">KUDE01_000919</name>
</gene>
<feature type="non-terminal residue" evidence="1">
    <location>
        <position position="1"/>
    </location>
</feature>
<sequence length="100" mass="10888">HHLPGCQDGADVVKRLWSSHVSPGVYPKADLIITVVGCLDEAVTITQKEQLQMNSLQQQPHLLQHALPALAIRQRIPSAPSGEVEGEDGGFCWLNVVIVM</sequence>
<name>A0AAD9CCR1_DISEL</name>
<comment type="caution">
    <text evidence="1">The sequence shown here is derived from an EMBL/GenBank/DDBJ whole genome shotgun (WGS) entry which is preliminary data.</text>
</comment>
<accession>A0AAD9CCR1</accession>
<keyword evidence="1" id="KW-0670">Pyruvate</keyword>
<dbReference type="AlphaFoldDB" id="A0AAD9CCR1"/>